<proteinExistence type="predicted"/>
<name>A0AAW2Y8M1_9LAMI</name>
<evidence type="ECO:0008006" key="2">
    <source>
        <dbReference type="Google" id="ProtNLM"/>
    </source>
</evidence>
<dbReference type="PANTHER" id="PTHR33116:SF86">
    <property type="entry name" value="REVERSE TRANSCRIPTASE DOMAIN-CONTAINING PROTEIN"/>
    <property type="match status" value="1"/>
</dbReference>
<reference evidence="1" key="1">
    <citation type="submission" date="2020-06" db="EMBL/GenBank/DDBJ databases">
        <authorList>
            <person name="Li T."/>
            <person name="Hu X."/>
            <person name="Zhang T."/>
            <person name="Song X."/>
            <person name="Zhang H."/>
            <person name="Dai N."/>
            <person name="Sheng W."/>
            <person name="Hou X."/>
            <person name="Wei L."/>
        </authorList>
    </citation>
    <scope>NUCLEOTIDE SEQUENCE</scope>
    <source>
        <strain evidence="1">KEN1</strain>
        <tissue evidence="1">Leaf</tissue>
    </source>
</reference>
<comment type="caution">
    <text evidence="1">The sequence shown here is derived from an EMBL/GenBank/DDBJ whole genome shotgun (WGS) entry which is preliminary data.</text>
</comment>
<protein>
    <recommendedName>
        <fullName evidence="2">Reverse transcriptase</fullName>
    </recommendedName>
</protein>
<reference evidence="1" key="2">
    <citation type="journal article" date="2024" name="Plant">
        <title>Genomic evolution and insights into agronomic trait innovations of Sesamum species.</title>
        <authorList>
            <person name="Miao H."/>
            <person name="Wang L."/>
            <person name="Qu L."/>
            <person name="Liu H."/>
            <person name="Sun Y."/>
            <person name="Le M."/>
            <person name="Wang Q."/>
            <person name="Wei S."/>
            <person name="Zheng Y."/>
            <person name="Lin W."/>
            <person name="Duan Y."/>
            <person name="Cao H."/>
            <person name="Xiong S."/>
            <person name="Wang X."/>
            <person name="Wei L."/>
            <person name="Li C."/>
            <person name="Ma Q."/>
            <person name="Ju M."/>
            <person name="Zhao R."/>
            <person name="Li G."/>
            <person name="Mu C."/>
            <person name="Tian Q."/>
            <person name="Mei H."/>
            <person name="Zhang T."/>
            <person name="Gao T."/>
            <person name="Zhang H."/>
        </authorList>
    </citation>
    <scope>NUCLEOTIDE SEQUENCE</scope>
    <source>
        <strain evidence="1">KEN1</strain>
    </source>
</reference>
<accession>A0AAW2Y8M1</accession>
<organism evidence="1">
    <name type="scientific">Sesamum latifolium</name>
    <dbReference type="NCBI Taxonomy" id="2727402"/>
    <lineage>
        <taxon>Eukaryota</taxon>
        <taxon>Viridiplantae</taxon>
        <taxon>Streptophyta</taxon>
        <taxon>Embryophyta</taxon>
        <taxon>Tracheophyta</taxon>
        <taxon>Spermatophyta</taxon>
        <taxon>Magnoliopsida</taxon>
        <taxon>eudicotyledons</taxon>
        <taxon>Gunneridae</taxon>
        <taxon>Pentapetalae</taxon>
        <taxon>asterids</taxon>
        <taxon>lamiids</taxon>
        <taxon>Lamiales</taxon>
        <taxon>Pedaliaceae</taxon>
        <taxon>Sesamum</taxon>
    </lineage>
</organism>
<dbReference type="EMBL" id="JACGWN010000001">
    <property type="protein sequence ID" value="KAL0462130.1"/>
    <property type="molecule type" value="Genomic_DNA"/>
</dbReference>
<evidence type="ECO:0000313" key="1">
    <source>
        <dbReference type="EMBL" id="KAL0462130.1"/>
    </source>
</evidence>
<sequence>MLEVQVVEKFEKYLGLPAVTGRNKKDVFQSIRDRVWQKVLGWKEKLLSQARKQTLIMAVLRAIPSYAMSCFQLPESLIKELESVFAEFLWSSPME</sequence>
<dbReference type="AlphaFoldDB" id="A0AAW2Y8M1"/>
<dbReference type="PANTHER" id="PTHR33116">
    <property type="entry name" value="REVERSE TRANSCRIPTASE ZINC-BINDING DOMAIN-CONTAINING PROTEIN-RELATED-RELATED"/>
    <property type="match status" value="1"/>
</dbReference>
<gene>
    <name evidence="1" type="ORF">Slati_0100600</name>
</gene>